<protein>
    <submittedName>
        <fullName evidence="1">Uncharacterized protein</fullName>
    </submittedName>
</protein>
<organism evidence="1 2">
    <name type="scientific">Pseudomonas aeruginosa</name>
    <dbReference type="NCBI Taxonomy" id="287"/>
    <lineage>
        <taxon>Bacteria</taxon>
        <taxon>Pseudomonadati</taxon>
        <taxon>Pseudomonadota</taxon>
        <taxon>Gammaproteobacteria</taxon>
        <taxon>Pseudomonadales</taxon>
        <taxon>Pseudomonadaceae</taxon>
        <taxon>Pseudomonas</taxon>
    </lineage>
</organism>
<comment type="caution">
    <text evidence="1">The sequence shown here is derived from an EMBL/GenBank/DDBJ whole genome shotgun (WGS) entry which is preliminary data.</text>
</comment>
<accession>A0A2C9WYU5</accession>
<dbReference type="EMBL" id="NFFZ01000008">
    <property type="protein sequence ID" value="OTI60885.1"/>
    <property type="molecule type" value="Genomic_DNA"/>
</dbReference>
<gene>
    <name evidence="1" type="ORF">CAZ10_17550</name>
</gene>
<dbReference type="AlphaFoldDB" id="A0A2C9WYU5"/>
<dbReference type="Proteomes" id="UP000194857">
    <property type="component" value="Unassembled WGS sequence"/>
</dbReference>
<proteinExistence type="predicted"/>
<evidence type="ECO:0000313" key="2">
    <source>
        <dbReference type="Proteomes" id="UP000194857"/>
    </source>
</evidence>
<sequence>MENWIPNAAESSFLSRSSDPVSSCFITAARKARDGAEFAVRWRTRQQQLKQEKLISTPGPTN</sequence>
<name>A0A2C9WYU5_PSEAI</name>
<reference evidence="1 2" key="1">
    <citation type="submission" date="2017-05" db="EMBL/GenBank/DDBJ databases">
        <authorList>
            <person name="Song R."/>
            <person name="Chenine A.L."/>
            <person name="Ruprecht R.M."/>
        </authorList>
    </citation>
    <scope>NUCLEOTIDE SEQUENCE [LARGE SCALE GENOMIC DNA]</scope>
    <source>
        <strain evidence="1 2">S567_C10_BS</strain>
    </source>
</reference>
<evidence type="ECO:0000313" key="1">
    <source>
        <dbReference type="EMBL" id="OTI60885.1"/>
    </source>
</evidence>